<name>A0ABV2ZWI7_9ACTN</name>
<protein>
    <recommendedName>
        <fullName evidence="5">DUF5666 domain-containing protein</fullName>
    </recommendedName>
</protein>
<dbReference type="RefSeq" id="WP_334582477.1">
    <property type="nucleotide sequence ID" value="NZ_JBEZVE010000033.1"/>
</dbReference>
<evidence type="ECO:0000256" key="1">
    <source>
        <dbReference type="SAM" id="MobiDB-lite"/>
    </source>
</evidence>
<comment type="caution">
    <text evidence="3">The sequence shown here is derived from an EMBL/GenBank/DDBJ whole genome shotgun (WGS) entry which is preliminary data.</text>
</comment>
<feature type="region of interest" description="Disordered" evidence="1">
    <location>
        <begin position="68"/>
        <end position="104"/>
    </location>
</feature>
<sequence>MQEPQKPEEPEEPHEVELLSGPVDEEREHTHLRALWQRRSARGRAVIAATTVAVLALGGTVAYAATNGSDGGSPSASPSASSSEGPGGRHGHGGPWFGMGGDAVHGEATVKDRDTGKWVVRVWQRGTVQKVNDDRVTVKSEDGASWTWTVPSDTSVRSDGGSGSGAGSLKKGDTVYVVGSRSGDTNTAARVLSGAFDDHGPGSRRRGFPGHGPWDRGDDRSPSPTGSGAVT</sequence>
<feature type="compositionally biased region" description="Gly residues" evidence="1">
    <location>
        <begin position="85"/>
        <end position="103"/>
    </location>
</feature>
<evidence type="ECO:0008006" key="5">
    <source>
        <dbReference type="Google" id="ProtNLM"/>
    </source>
</evidence>
<keyword evidence="4" id="KW-1185">Reference proteome</keyword>
<feature type="compositionally biased region" description="Basic and acidic residues" evidence="1">
    <location>
        <begin position="1"/>
        <end position="17"/>
    </location>
</feature>
<feature type="compositionally biased region" description="Polar residues" evidence="1">
    <location>
        <begin position="222"/>
        <end position="231"/>
    </location>
</feature>
<organism evidence="3 4">
    <name type="scientific">Streptomyces sp. 900129855</name>
    <dbReference type="NCBI Taxonomy" id="3155129"/>
    <lineage>
        <taxon>Bacteria</taxon>
        <taxon>Bacillati</taxon>
        <taxon>Actinomycetota</taxon>
        <taxon>Actinomycetes</taxon>
        <taxon>Kitasatosporales</taxon>
        <taxon>Streptomycetaceae</taxon>
        <taxon>Streptomyces</taxon>
    </lineage>
</organism>
<feature type="compositionally biased region" description="Low complexity" evidence="1">
    <location>
        <begin position="68"/>
        <end position="84"/>
    </location>
</feature>
<evidence type="ECO:0000256" key="2">
    <source>
        <dbReference type="SAM" id="Phobius"/>
    </source>
</evidence>
<feature type="region of interest" description="Disordered" evidence="1">
    <location>
        <begin position="1"/>
        <end position="26"/>
    </location>
</feature>
<accession>A0ABV2ZWI7</accession>
<evidence type="ECO:0000313" key="4">
    <source>
        <dbReference type="Proteomes" id="UP001550739"/>
    </source>
</evidence>
<proteinExistence type="predicted"/>
<keyword evidence="2" id="KW-1133">Transmembrane helix</keyword>
<feature type="region of interest" description="Disordered" evidence="1">
    <location>
        <begin position="192"/>
        <end position="231"/>
    </location>
</feature>
<keyword evidence="2" id="KW-0472">Membrane</keyword>
<dbReference type="EMBL" id="JBEZVE010000033">
    <property type="protein sequence ID" value="MEU3786896.1"/>
    <property type="molecule type" value="Genomic_DNA"/>
</dbReference>
<keyword evidence="2" id="KW-0812">Transmembrane</keyword>
<reference evidence="3 4" key="1">
    <citation type="submission" date="2024-06" db="EMBL/GenBank/DDBJ databases">
        <title>The Natural Products Discovery Center: Release of the First 8490 Sequenced Strains for Exploring Actinobacteria Biosynthetic Diversity.</title>
        <authorList>
            <person name="Kalkreuter E."/>
            <person name="Kautsar S.A."/>
            <person name="Yang D."/>
            <person name="Bader C.D."/>
            <person name="Teijaro C.N."/>
            <person name="Fluegel L."/>
            <person name="Davis C.M."/>
            <person name="Simpson J.R."/>
            <person name="Lauterbach L."/>
            <person name="Steele A.D."/>
            <person name="Gui C."/>
            <person name="Meng S."/>
            <person name="Li G."/>
            <person name="Viehrig K."/>
            <person name="Ye F."/>
            <person name="Su P."/>
            <person name="Kiefer A.F."/>
            <person name="Nichols A."/>
            <person name="Cepeda A.J."/>
            <person name="Yan W."/>
            <person name="Fan B."/>
            <person name="Jiang Y."/>
            <person name="Adhikari A."/>
            <person name="Zheng C.-J."/>
            <person name="Schuster L."/>
            <person name="Cowan T.M."/>
            <person name="Smanski M.J."/>
            <person name="Chevrette M.G."/>
            <person name="De Carvalho L.P.S."/>
            <person name="Shen B."/>
        </authorList>
    </citation>
    <scope>NUCLEOTIDE SEQUENCE [LARGE SCALE GENOMIC DNA]</scope>
    <source>
        <strain evidence="3 4">NPDC033843</strain>
    </source>
</reference>
<gene>
    <name evidence="3" type="ORF">AB0E89_41300</name>
</gene>
<feature type="region of interest" description="Disordered" evidence="1">
    <location>
        <begin position="146"/>
        <end position="173"/>
    </location>
</feature>
<dbReference type="Proteomes" id="UP001550739">
    <property type="component" value="Unassembled WGS sequence"/>
</dbReference>
<feature type="transmembrane region" description="Helical" evidence="2">
    <location>
        <begin position="45"/>
        <end position="65"/>
    </location>
</feature>
<evidence type="ECO:0000313" key="3">
    <source>
        <dbReference type="EMBL" id="MEU3786896.1"/>
    </source>
</evidence>